<dbReference type="GO" id="GO:0006310">
    <property type="term" value="P:DNA recombination"/>
    <property type="evidence" value="ECO:0007669"/>
    <property type="project" value="InterPro"/>
</dbReference>
<dbReference type="GO" id="GO:0006281">
    <property type="term" value="P:DNA repair"/>
    <property type="evidence" value="ECO:0007669"/>
    <property type="project" value="InterPro"/>
</dbReference>
<dbReference type="InterPro" id="IPR003156">
    <property type="entry name" value="DHHA1_dom"/>
</dbReference>
<evidence type="ECO:0000256" key="2">
    <source>
        <dbReference type="ARBA" id="ARBA00019841"/>
    </source>
</evidence>
<dbReference type="EMBL" id="LBZK01000011">
    <property type="protein sequence ID" value="KKR70982.1"/>
    <property type="molecule type" value="Genomic_DNA"/>
</dbReference>
<keyword evidence="5 9" id="KW-0269">Exonuclease</keyword>
<evidence type="ECO:0000256" key="4">
    <source>
        <dbReference type="ARBA" id="ARBA00022801"/>
    </source>
</evidence>
<sequence length="548" mass="60668">MNWQILSKASKDIIETLLKNRGIKDKKEFFEPLDPLKIPLKSLNIKESEIKKAIDRIKKARENKESVIVYGDYDADGITATAIMWETLHEFGLDVLPHIPDRFEEGYGINTESVTKLKARTPNLKLIVTVDNGIVAYEGIKKAKDLGIDVIVVDHHQKGTKKLATPYVLHATAVCGSALAWFFAKELSLTRGALVSGLELAAVGTIADQMPLIGINRSIVKYGLKQLNKTKRPGLLALFEEAKIGLAPRSLGEVGTYEVNYIIAPRINAMGRLAAGIDSLRLLCTKRTDKALKLSKLLSKTNFDRQKIVDEAVVHALSEVRGKSKGHIDKVIVLAHKSYHEGVIGLVAGKLVEEFYRPVIVLSKKGKESKASARSVSGFNIIEAIKATGLILEGGGHPMAAGFSVDTKLIPKFTREINKIADKLLTDEMLQRKLKIDMELSFDQLDDELSEKLEGFNPTGLGNSAPIFATKNVEIVEVKKIGAEGKHLKIRLADKPYEHIFNSIYFNGGQIYSKLTPDIKIDVAYNLENNTWNGYKSLQLKVKDIITH</sequence>
<evidence type="ECO:0000259" key="6">
    <source>
        <dbReference type="Pfam" id="PF01368"/>
    </source>
</evidence>
<dbReference type="SUPFAM" id="SSF64182">
    <property type="entry name" value="DHH phosphoesterases"/>
    <property type="match status" value="1"/>
</dbReference>
<evidence type="ECO:0000256" key="3">
    <source>
        <dbReference type="ARBA" id="ARBA00022722"/>
    </source>
</evidence>
<name>A0A0G0W6V6_9BACT</name>
<dbReference type="InterPro" id="IPR051673">
    <property type="entry name" value="SSDNA_exonuclease_RecJ"/>
</dbReference>
<dbReference type="PANTHER" id="PTHR30255:SF2">
    <property type="entry name" value="SINGLE-STRANDED-DNA-SPECIFIC EXONUCLEASE RECJ"/>
    <property type="match status" value="1"/>
</dbReference>
<proteinExistence type="inferred from homology"/>
<dbReference type="PATRIC" id="fig|1618563.3.peg.220"/>
<reference evidence="9 10" key="1">
    <citation type="journal article" date="2015" name="Nature">
        <title>rRNA introns, odd ribosomes, and small enigmatic genomes across a large radiation of phyla.</title>
        <authorList>
            <person name="Brown C.T."/>
            <person name="Hug L.A."/>
            <person name="Thomas B.C."/>
            <person name="Sharon I."/>
            <person name="Castelle C.J."/>
            <person name="Singh A."/>
            <person name="Wilkins M.J."/>
            <person name="Williams K.H."/>
            <person name="Banfield J.F."/>
        </authorList>
    </citation>
    <scope>NUCLEOTIDE SEQUENCE [LARGE SCALE GENOMIC DNA]</scope>
</reference>
<dbReference type="Proteomes" id="UP000034562">
    <property type="component" value="Unassembled WGS sequence"/>
</dbReference>
<feature type="domain" description="RecJ OB" evidence="8">
    <location>
        <begin position="436"/>
        <end position="544"/>
    </location>
</feature>
<evidence type="ECO:0000313" key="9">
    <source>
        <dbReference type="EMBL" id="KKR70982.1"/>
    </source>
</evidence>
<dbReference type="Gene3D" id="2.40.50.460">
    <property type="match status" value="1"/>
</dbReference>
<dbReference type="Pfam" id="PF01368">
    <property type="entry name" value="DHH"/>
    <property type="match status" value="1"/>
</dbReference>
<evidence type="ECO:0000256" key="1">
    <source>
        <dbReference type="ARBA" id="ARBA00005915"/>
    </source>
</evidence>
<dbReference type="InterPro" id="IPR004610">
    <property type="entry name" value="RecJ"/>
</dbReference>
<feature type="domain" description="DHHA1" evidence="7">
    <location>
        <begin position="330"/>
        <end position="421"/>
    </location>
</feature>
<dbReference type="GO" id="GO:0003676">
    <property type="term" value="F:nucleic acid binding"/>
    <property type="evidence" value="ECO:0007669"/>
    <property type="project" value="InterPro"/>
</dbReference>
<evidence type="ECO:0000259" key="8">
    <source>
        <dbReference type="Pfam" id="PF17768"/>
    </source>
</evidence>
<gene>
    <name evidence="9" type="ORF">UU12_C0011G0002</name>
</gene>
<dbReference type="NCBIfam" id="TIGR00644">
    <property type="entry name" value="recJ"/>
    <property type="match status" value="1"/>
</dbReference>
<comment type="similarity">
    <text evidence="1">Belongs to the RecJ family.</text>
</comment>
<dbReference type="Pfam" id="PF02272">
    <property type="entry name" value="DHHA1"/>
    <property type="match status" value="1"/>
</dbReference>
<accession>A0A0G0W6V6</accession>
<dbReference type="Gene3D" id="3.90.1640.30">
    <property type="match status" value="1"/>
</dbReference>
<dbReference type="InterPro" id="IPR001667">
    <property type="entry name" value="DDH_dom"/>
</dbReference>
<dbReference type="Pfam" id="PF17768">
    <property type="entry name" value="RecJ_OB"/>
    <property type="match status" value="1"/>
</dbReference>
<dbReference type="AlphaFoldDB" id="A0A0G0W6V6"/>
<dbReference type="GO" id="GO:0008409">
    <property type="term" value="F:5'-3' exonuclease activity"/>
    <property type="evidence" value="ECO:0007669"/>
    <property type="project" value="InterPro"/>
</dbReference>
<keyword evidence="4" id="KW-0378">Hydrolase</keyword>
<dbReference type="PANTHER" id="PTHR30255">
    <property type="entry name" value="SINGLE-STRANDED-DNA-SPECIFIC EXONUCLEASE RECJ"/>
    <property type="match status" value="1"/>
</dbReference>
<dbReference type="InterPro" id="IPR038763">
    <property type="entry name" value="DHH_sf"/>
</dbReference>
<feature type="domain" description="DDH" evidence="6">
    <location>
        <begin position="67"/>
        <end position="185"/>
    </location>
</feature>
<dbReference type="STRING" id="1618563.UU12_C0011G0002"/>
<organism evidence="9 10">
    <name type="scientific">Candidatus Woesebacteria bacterium GW2011_GWA2_40_7b</name>
    <dbReference type="NCBI Taxonomy" id="1618563"/>
    <lineage>
        <taxon>Bacteria</taxon>
        <taxon>Candidatus Woeseibacteriota</taxon>
    </lineage>
</organism>
<comment type="caution">
    <text evidence="9">The sequence shown here is derived from an EMBL/GenBank/DDBJ whole genome shotgun (WGS) entry which is preliminary data.</text>
</comment>
<dbReference type="InterPro" id="IPR041122">
    <property type="entry name" value="RecJ_OB"/>
</dbReference>
<evidence type="ECO:0000259" key="7">
    <source>
        <dbReference type="Pfam" id="PF02272"/>
    </source>
</evidence>
<protein>
    <recommendedName>
        <fullName evidence="2">Single-stranded-DNA-specific exonuclease RecJ</fullName>
    </recommendedName>
</protein>
<keyword evidence="3" id="KW-0540">Nuclease</keyword>
<evidence type="ECO:0000256" key="5">
    <source>
        <dbReference type="ARBA" id="ARBA00022839"/>
    </source>
</evidence>
<evidence type="ECO:0000313" key="10">
    <source>
        <dbReference type="Proteomes" id="UP000034562"/>
    </source>
</evidence>